<evidence type="ECO:0000256" key="1">
    <source>
        <dbReference type="ARBA" id="ARBA00001946"/>
    </source>
</evidence>
<dbReference type="GO" id="GO:0016787">
    <property type="term" value="F:hydrolase activity"/>
    <property type="evidence" value="ECO:0007669"/>
    <property type="project" value="UniProtKB-KW"/>
</dbReference>
<evidence type="ECO:0000313" key="10">
    <source>
        <dbReference type="Proteomes" id="UP000554965"/>
    </source>
</evidence>
<keyword evidence="3 7" id="KW-0540">Nuclease</keyword>
<keyword evidence="7" id="KW-0800">Toxin</keyword>
<protein>
    <recommendedName>
        <fullName evidence="7">Ribonuclease VapC</fullName>
        <shortName evidence="7">RNase VapC</shortName>
        <ecNumber evidence="7">3.1.-.-</ecNumber>
    </recommendedName>
    <alternativeName>
        <fullName evidence="7">Toxin VapC</fullName>
    </alternativeName>
</protein>
<keyword evidence="2 7" id="KW-1277">Toxin-antitoxin system</keyword>
<keyword evidence="6 7" id="KW-0460">Magnesium</keyword>
<dbReference type="InterPro" id="IPR022907">
    <property type="entry name" value="VapC_family"/>
</dbReference>
<accession>A0A7Z7NAU8</accession>
<evidence type="ECO:0000256" key="5">
    <source>
        <dbReference type="ARBA" id="ARBA00022801"/>
    </source>
</evidence>
<reference evidence="9 10" key="1">
    <citation type="submission" date="2017-10" db="EMBL/GenBank/DDBJ databases">
        <authorList>
            <consortium name="Urmite Genomes"/>
        </authorList>
    </citation>
    <scope>NUCLEOTIDE SEQUENCE [LARGE SCALE GENOMIC DNA]</scope>
    <source>
        <strain evidence="9 10">FB-527</strain>
    </source>
</reference>
<name>A0A7Z7NAU8_9MYCO</name>
<evidence type="ECO:0000259" key="8">
    <source>
        <dbReference type="Pfam" id="PF01850"/>
    </source>
</evidence>
<evidence type="ECO:0000256" key="2">
    <source>
        <dbReference type="ARBA" id="ARBA00022649"/>
    </source>
</evidence>
<dbReference type="HAMAP" id="MF_00265">
    <property type="entry name" value="VapC_Nob1"/>
    <property type="match status" value="1"/>
</dbReference>
<dbReference type="CDD" id="cd18681">
    <property type="entry name" value="PIN_MtVapC27-VapC40_like"/>
    <property type="match status" value="1"/>
</dbReference>
<evidence type="ECO:0000256" key="4">
    <source>
        <dbReference type="ARBA" id="ARBA00022723"/>
    </source>
</evidence>
<gene>
    <name evidence="7" type="primary">vapC</name>
    <name evidence="9" type="ORF">MSIMFB_03704</name>
</gene>
<dbReference type="SUPFAM" id="SSF88723">
    <property type="entry name" value="PIN domain-like"/>
    <property type="match status" value="1"/>
</dbReference>
<keyword evidence="4 7" id="KW-0479">Metal-binding</keyword>
<comment type="similarity">
    <text evidence="7">Belongs to the PINc/VapC protein family.</text>
</comment>
<dbReference type="EC" id="3.1.-.-" evidence="7"/>
<proteinExistence type="inferred from homology"/>
<dbReference type="InterPro" id="IPR002716">
    <property type="entry name" value="PIN_dom"/>
</dbReference>
<dbReference type="Pfam" id="PF01850">
    <property type="entry name" value="PIN"/>
    <property type="match status" value="1"/>
</dbReference>
<evidence type="ECO:0000256" key="7">
    <source>
        <dbReference type="HAMAP-Rule" id="MF_00265"/>
    </source>
</evidence>
<dbReference type="Proteomes" id="UP000554965">
    <property type="component" value="Unassembled WGS sequence"/>
</dbReference>
<comment type="caution">
    <text evidence="9">The sequence shown here is derived from an EMBL/GenBank/DDBJ whole genome shotgun (WGS) entry which is preliminary data.</text>
</comment>
<dbReference type="GO" id="GO:0004540">
    <property type="term" value="F:RNA nuclease activity"/>
    <property type="evidence" value="ECO:0007669"/>
    <property type="project" value="InterPro"/>
</dbReference>
<sequence>MPASARAGTLLVDTSVAVALVVADHAQHEQTFRALSGHTLGLAGHAAFETFSVLTRLPPPARRTPATVTKLLTHTFPETRFLGPRAATSLLAELGTAAIAGGTVYDALVGAAAKEHRLRLATRDRRALEIYRAFDVDVELLT</sequence>
<evidence type="ECO:0000256" key="6">
    <source>
        <dbReference type="ARBA" id="ARBA00022842"/>
    </source>
</evidence>
<keyword evidence="5 7" id="KW-0378">Hydrolase</keyword>
<organism evidence="9 10">
    <name type="scientific">Mycobacterium simulans</name>
    <dbReference type="NCBI Taxonomy" id="627089"/>
    <lineage>
        <taxon>Bacteria</taxon>
        <taxon>Bacillati</taxon>
        <taxon>Actinomycetota</taxon>
        <taxon>Actinomycetes</taxon>
        <taxon>Mycobacteriales</taxon>
        <taxon>Mycobacteriaceae</taxon>
        <taxon>Mycobacterium</taxon>
    </lineage>
</organism>
<dbReference type="Gene3D" id="3.40.50.1010">
    <property type="entry name" value="5'-nuclease"/>
    <property type="match status" value="1"/>
</dbReference>
<dbReference type="EMBL" id="OCTY01000002">
    <property type="protein sequence ID" value="SOJ56231.1"/>
    <property type="molecule type" value="Genomic_DNA"/>
</dbReference>
<evidence type="ECO:0000256" key="3">
    <source>
        <dbReference type="ARBA" id="ARBA00022722"/>
    </source>
</evidence>
<dbReference type="AlphaFoldDB" id="A0A7Z7NAU8"/>
<comment type="cofactor">
    <cofactor evidence="1 7">
        <name>Mg(2+)</name>
        <dbReference type="ChEBI" id="CHEBI:18420"/>
    </cofactor>
</comment>
<comment type="function">
    <text evidence="7">Toxic component of a toxin-antitoxin (TA) system. An RNase.</text>
</comment>
<keyword evidence="10" id="KW-1185">Reference proteome</keyword>
<dbReference type="RefSeq" id="WP_186243879.1">
    <property type="nucleotide sequence ID" value="NZ_OCTY01000002.1"/>
</dbReference>
<dbReference type="GO" id="GO:0090729">
    <property type="term" value="F:toxin activity"/>
    <property type="evidence" value="ECO:0007669"/>
    <property type="project" value="UniProtKB-KW"/>
</dbReference>
<dbReference type="InterPro" id="IPR029060">
    <property type="entry name" value="PIN-like_dom_sf"/>
</dbReference>
<feature type="domain" description="PIN" evidence="8">
    <location>
        <begin position="11"/>
        <end position="131"/>
    </location>
</feature>
<feature type="binding site" evidence="7">
    <location>
        <position position="13"/>
    </location>
    <ligand>
        <name>Mg(2+)</name>
        <dbReference type="ChEBI" id="CHEBI:18420"/>
    </ligand>
</feature>
<dbReference type="GO" id="GO:0000287">
    <property type="term" value="F:magnesium ion binding"/>
    <property type="evidence" value="ECO:0007669"/>
    <property type="project" value="UniProtKB-UniRule"/>
</dbReference>
<feature type="binding site" evidence="7">
    <location>
        <position position="106"/>
    </location>
    <ligand>
        <name>Mg(2+)</name>
        <dbReference type="ChEBI" id="CHEBI:18420"/>
    </ligand>
</feature>
<evidence type="ECO:0000313" key="9">
    <source>
        <dbReference type="EMBL" id="SOJ56231.1"/>
    </source>
</evidence>